<accession>A0A0D3G7R5</accession>
<evidence type="ECO:0000313" key="2">
    <source>
        <dbReference type="EnsemblPlants" id="OBART05G16840.1"/>
    </source>
</evidence>
<feature type="compositionally biased region" description="Basic residues" evidence="1">
    <location>
        <begin position="25"/>
        <end position="35"/>
    </location>
</feature>
<dbReference type="Gramene" id="OBART05G16840.1">
    <property type="protein sequence ID" value="OBART05G16840.1"/>
    <property type="gene ID" value="OBART05G16840"/>
</dbReference>
<proteinExistence type="predicted"/>
<dbReference type="EnsemblPlants" id="OBART05G16840.1">
    <property type="protein sequence ID" value="OBART05G16840.1"/>
    <property type="gene ID" value="OBART05G16840"/>
</dbReference>
<dbReference type="HOGENOM" id="CLU_2336978_0_0_1"/>
<organism evidence="2">
    <name type="scientific">Oryza barthii</name>
    <dbReference type="NCBI Taxonomy" id="65489"/>
    <lineage>
        <taxon>Eukaryota</taxon>
        <taxon>Viridiplantae</taxon>
        <taxon>Streptophyta</taxon>
        <taxon>Embryophyta</taxon>
        <taxon>Tracheophyta</taxon>
        <taxon>Spermatophyta</taxon>
        <taxon>Magnoliopsida</taxon>
        <taxon>Liliopsida</taxon>
        <taxon>Poales</taxon>
        <taxon>Poaceae</taxon>
        <taxon>BOP clade</taxon>
        <taxon>Oryzoideae</taxon>
        <taxon>Oryzeae</taxon>
        <taxon>Oryzinae</taxon>
        <taxon>Oryza</taxon>
    </lineage>
</organism>
<keyword evidence="3" id="KW-1185">Reference proteome</keyword>
<reference evidence="2" key="2">
    <citation type="submission" date="2015-03" db="UniProtKB">
        <authorList>
            <consortium name="EnsemblPlants"/>
        </authorList>
    </citation>
    <scope>IDENTIFICATION</scope>
</reference>
<dbReference type="PaxDb" id="65489-OBART05G16840.1"/>
<dbReference type="AlphaFoldDB" id="A0A0D3G7R5"/>
<evidence type="ECO:0000256" key="1">
    <source>
        <dbReference type="SAM" id="MobiDB-lite"/>
    </source>
</evidence>
<reference evidence="2" key="1">
    <citation type="journal article" date="2009" name="Rice">
        <title>De Novo Next Generation Sequencing of Plant Genomes.</title>
        <authorList>
            <person name="Rounsley S."/>
            <person name="Marri P.R."/>
            <person name="Yu Y."/>
            <person name="He R."/>
            <person name="Sisneros N."/>
            <person name="Goicoechea J.L."/>
            <person name="Lee S.J."/>
            <person name="Angelova A."/>
            <person name="Kudrna D."/>
            <person name="Luo M."/>
            <person name="Affourtit J."/>
            <person name="Desany B."/>
            <person name="Knight J."/>
            <person name="Niazi F."/>
            <person name="Egholm M."/>
            <person name="Wing R.A."/>
        </authorList>
    </citation>
    <scope>NUCLEOTIDE SEQUENCE [LARGE SCALE GENOMIC DNA]</scope>
    <source>
        <strain evidence="2">cv. IRGC 105608</strain>
    </source>
</reference>
<dbReference type="Proteomes" id="UP000026960">
    <property type="component" value="Chromosome 5"/>
</dbReference>
<sequence length="98" mass="10199">MTGRRPSGGGSSRALPSVGSSWRGSGRRGGGRRRATGCGGTLPSPGSGGRGGRRWRFELEKGVCAVTALGEFGSDSSRLSLSLFLTWVMLKVPVLFSL</sequence>
<evidence type="ECO:0000313" key="3">
    <source>
        <dbReference type="Proteomes" id="UP000026960"/>
    </source>
</evidence>
<name>A0A0D3G7R5_9ORYZ</name>
<feature type="region of interest" description="Disordered" evidence="1">
    <location>
        <begin position="1"/>
        <end position="53"/>
    </location>
</feature>
<protein>
    <submittedName>
        <fullName evidence="2">Uncharacterized protein</fullName>
    </submittedName>
</protein>
<feature type="compositionally biased region" description="Gly residues" evidence="1">
    <location>
        <begin position="1"/>
        <end position="11"/>
    </location>
</feature>